<proteinExistence type="predicted"/>
<organism evidence="1 2">
    <name type="scientific">Paxillus rubicundulus Ve08.2h10</name>
    <dbReference type="NCBI Taxonomy" id="930991"/>
    <lineage>
        <taxon>Eukaryota</taxon>
        <taxon>Fungi</taxon>
        <taxon>Dikarya</taxon>
        <taxon>Basidiomycota</taxon>
        <taxon>Agaricomycotina</taxon>
        <taxon>Agaricomycetes</taxon>
        <taxon>Agaricomycetidae</taxon>
        <taxon>Boletales</taxon>
        <taxon>Paxilineae</taxon>
        <taxon>Paxillaceae</taxon>
        <taxon>Paxillus</taxon>
    </lineage>
</organism>
<name>A0A0D0DI82_9AGAM</name>
<dbReference type="HOGENOM" id="CLU_2671807_0_0_1"/>
<dbReference type="InParanoid" id="A0A0D0DI82"/>
<sequence>MRWINLVAVRNFTCPKAATLWHNWPTCSQLPKICTVQFNERAVFRYCLSNFLSSSVVDSCMDLSGHASPISPSAN</sequence>
<gene>
    <name evidence="1" type="ORF">PAXRUDRAFT_738686</name>
</gene>
<protein>
    <submittedName>
        <fullName evidence="1">Unplaced genomic scaffold scaffold_89, whole genome shotgun sequence</fullName>
    </submittedName>
</protein>
<dbReference type="AlphaFoldDB" id="A0A0D0DI82"/>
<accession>A0A0D0DI82</accession>
<dbReference type="EMBL" id="KN824911">
    <property type="protein sequence ID" value="KIK98007.1"/>
    <property type="molecule type" value="Genomic_DNA"/>
</dbReference>
<evidence type="ECO:0000313" key="1">
    <source>
        <dbReference type="EMBL" id="KIK98007.1"/>
    </source>
</evidence>
<evidence type="ECO:0000313" key="2">
    <source>
        <dbReference type="Proteomes" id="UP000054538"/>
    </source>
</evidence>
<keyword evidence="2" id="KW-1185">Reference proteome</keyword>
<dbReference type="Proteomes" id="UP000054538">
    <property type="component" value="Unassembled WGS sequence"/>
</dbReference>
<reference evidence="2" key="2">
    <citation type="submission" date="2015-01" db="EMBL/GenBank/DDBJ databases">
        <title>Evolutionary Origins and Diversification of the Mycorrhizal Mutualists.</title>
        <authorList>
            <consortium name="DOE Joint Genome Institute"/>
            <consortium name="Mycorrhizal Genomics Consortium"/>
            <person name="Kohler A."/>
            <person name="Kuo A."/>
            <person name="Nagy L.G."/>
            <person name="Floudas D."/>
            <person name="Copeland A."/>
            <person name="Barry K.W."/>
            <person name="Cichocki N."/>
            <person name="Veneault-Fourrey C."/>
            <person name="LaButti K."/>
            <person name="Lindquist E.A."/>
            <person name="Lipzen A."/>
            <person name="Lundell T."/>
            <person name="Morin E."/>
            <person name="Murat C."/>
            <person name="Riley R."/>
            <person name="Ohm R."/>
            <person name="Sun H."/>
            <person name="Tunlid A."/>
            <person name="Henrissat B."/>
            <person name="Grigoriev I.V."/>
            <person name="Hibbett D.S."/>
            <person name="Martin F."/>
        </authorList>
    </citation>
    <scope>NUCLEOTIDE SEQUENCE [LARGE SCALE GENOMIC DNA]</scope>
    <source>
        <strain evidence="2">Ve08.2h10</strain>
    </source>
</reference>
<reference evidence="1 2" key="1">
    <citation type="submission" date="2014-04" db="EMBL/GenBank/DDBJ databases">
        <authorList>
            <consortium name="DOE Joint Genome Institute"/>
            <person name="Kuo A."/>
            <person name="Kohler A."/>
            <person name="Jargeat P."/>
            <person name="Nagy L.G."/>
            <person name="Floudas D."/>
            <person name="Copeland A."/>
            <person name="Barry K.W."/>
            <person name="Cichocki N."/>
            <person name="Veneault-Fourrey C."/>
            <person name="LaButti K."/>
            <person name="Lindquist E.A."/>
            <person name="Lipzen A."/>
            <person name="Lundell T."/>
            <person name="Morin E."/>
            <person name="Murat C."/>
            <person name="Sun H."/>
            <person name="Tunlid A."/>
            <person name="Henrissat B."/>
            <person name="Grigoriev I.V."/>
            <person name="Hibbett D.S."/>
            <person name="Martin F."/>
            <person name="Nordberg H.P."/>
            <person name="Cantor M.N."/>
            <person name="Hua S.X."/>
        </authorList>
    </citation>
    <scope>NUCLEOTIDE SEQUENCE [LARGE SCALE GENOMIC DNA]</scope>
    <source>
        <strain evidence="1 2">Ve08.2h10</strain>
    </source>
</reference>